<dbReference type="AlphaFoldDB" id="A0A395HIA1"/>
<dbReference type="EMBL" id="KZ824420">
    <property type="protein sequence ID" value="RAL05984.1"/>
    <property type="molecule type" value="Genomic_DNA"/>
</dbReference>
<dbReference type="Proteomes" id="UP000249402">
    <property type="component" value="Unassembled WGS sequence"/>
</dbReference>
<accession>A0A395HIA1</accession>
<gene>
    <name evidence="1" type="ORF">BO80DRAFT_85784</name>
</gene>
<evidence type="ECO:0000313" key="1">
    <source>
        <dbReference type="EMBL" id="RAL05984.1"/>
    </source>
</evidence>
<dbReference type="VEuPathDB" id="FungiDB:BO80DRAFT_85784"/>
<evidence type="ECO:0000313" key="2">
    <source>
        <dbReference type="Proteomes" id="UP000249402"/>
    </source>
</evidence>
<proteinExistence type="predicted"/>
<dbReference type="GeneID" id="37229721"/>
<reference evidence="1 2" key="1">
    <citation type="submission" date="2018-02" db="EMBL/GenBank/DDBJ databases">
        <title>The genomes of Aspergillus section Nigri reveals drivers in fungal speciation.</title>
        <authorList>
            <consortium name="DOE Joint Genome Institute"/>
            <person name="Vesth T.C."/>
            <person name="Nybo J."/>
            <person name="Theobald S."/>
            <person name="Brandl J."/>
            <person name="Frisvad J.C."/>
            <person name="Nielsen K.F."/>
            <person name="Lyhne E.K."/>
            <person name="Kogle M.E."/>
            <person name="Kuo A."/>
            <person name="Riley R."/>
            <person name="Clum A."/>
            <person name="Nolan M."/>
            <person name="Lipzen A."/>
            <person name="Salamov A."/>
            <person name="Henrissat B."/>
            <person name="Wiebenga A."/>
            <person name="De vries R.P."/>
            <person name="Grigoriev I.V."/>
            <person name="Mortensen U.H."/>
            <person name="Andersen M.R."/>
            <person name="Baker S.E."/>
        </authorList>
    </citation>
    <scope>NUCLEOTIDE SEQUENCE [LARGE SCALE GENOMIC DNA]</scope>
    <source>
        <strain evidence="1 2">CBS 121593</strain>
    </source>
</reference>
<protein>
    <submittedName>
        <fullName evidence="1">Uncharacterized protein</fullName>
    </submittedName>
</protein>
<dbReference type="RefSeq" id="XP_025580311.1">
    <property type="nucleotide sequence ID" value="XM_025724856.1"/>
</dbReference>
<organism evidence="1 2">
    <name type="scientific">Aspergillus ibericus CBS 121593</name>
    <dbReference type="NCBI Taxonomy" id="1448316"/>
    <lineage>
        <taxon>Eukaryota</taxon>
        <taxon>Fungi</taxon>
        <taxon>Dikarya</taxon>
        <taxon>Ascomycota</taxon>
        <taxon>Pezizomycotina</taxon>
        <taxon>Eurotiomycetes</taxon>
        <taxon>Eurotiomycetidae</taxon>
        <taxon>Eurotiales</taxon>
        <taxon>Aspergillaceae</taxon>
        <taxon>Aspergillus</taxon>
        <taxon>Aspergillus subgen. Circumdati</taxon>
    </lineage>
</organism>
<name>A0A395HIA1_9EURO</name>
<keyword evidence="2" id="KW-1185">Reference proteome</keyword>
<sequence>MGGRIPRRSPLFAYTCSSRSSPFFAPFLPPRLGTHFHPPRRLATNLIQNGSKHRAIHLSQTPSAAHPQLLRIPFPDPAGASLAAWQLSRACSLHPYPQSSPFRLLQPNRCAVPSPPPRLPCLPTIESILPHEASLQLSESVGQNASGPHT</sequence>